<dbReference type="GO" id="GO:0055087">
    <property type="term" value="C:Ski complex"/>
    <property type="evidence" value="ECO:0007669"/>
    <property type="project" value="TreeGrafter"/>
</dbReference>
<feature type="region of interest" description="Disordered" evidence="5">
    <location>
        <begin position="717"/>
        <end position="736"/>
    </location>
</feature>
<dbReference type="PROSITE" id="PS51194">
    <property type="entry name" value="HELICASE_CTER"/>
    <property type="match status" value="1"/>
</dbReference>
<dbReference type="CDD" id="cd18795">
    <property type="entry name" value="SF2_C_Ski2"/>
    <property type="match status" value="1"/>
</dbReference>
<keyword evidence="3 9" id="KW-0347">Helicase</keyword>
<organism evidence="9 10">
    <name type="scientific">Oerskovia turbata</name>
    <dbReference type="NCBI Taxonomy" id="1713"/>
    <lineage>
        <taxon>Bacteria</taxon>
        <taxon>Bacillati</taxon>
        <taxon>Actinomycetota</taxon>
        <taxon>Actinomycetes</taxon>
        <taxon>Micrococcales</taxon>
        <taxon>Cellulomonadaceae</taxon>
        <taxon>Oerskovia</taxon>
    </lineage>
</organism>
<dbReference type="SMART" id="SM01142">
    <property type="entry name" value="DSHCT"/>
    <property type="match status" value="1"/>
</dbReference>
<dbReference type="PANTHER" id="PTHR12131">
    <property type="entry name" value="ATP-DEPENDENT RNA AND DNA HELICASE"/>
    <property type="match status" value="1"/>
</dbReference>
<dbReference type="InterPro" id="IPR014001">
    <property type="entry name" value="Helicase_ATP-bd"/>
</dbReference>
<feature type="domain" description="Helicase ATP-binding" evidence="6">
    <location>
        <begin position="65"/>
        <end position="223"/>
    </location>
</feature>
<sequence length="1013" mass="108353">MTAAPRTAGNAGHDGTAGADGTAGQASPAERYATSRALQAASRTQLAAFREVVGFPFDDFQVHACQALEEGRGVLVAAPTGAGKTVVGEFAVHLALAGGRKAFYTTPIKALSNQKYADLARRHGPDQVGLLTGDTSINGDAPIVVMTTEVLRNMLYAGSRALDGLAFVVMDEVHYLADRFRGPVWEEVIIHLDDDVQLVSLSATVSNAEEFGDWLEMVRGDTAVIVSERRPVPLWQHVLVGSRHRGPRTPGEVVRPGTGADLIDLYAGHVDPTDPGVNPPINPDLLAAFRSAARDGGHPGRGRGGDRGYRGRGGRQPSGGFRGGSGDGGGRRTPPRFAVVDALDADGLLPAIFFIFSRAGCEAAVTQCLAAGLRLTTPAQESEIRATVEARSATLPAEDLDVLGYWTWSESLARGVAAHHAGMLPLFKEIVEDLFSRGLVKVVFATETLALGINMPARSVVLEKLVKWDGTSHVDMTPGEYTQLTGRAGRRGIDVEGHAVVVDHPGLDPVALAGLASKRLYPLRSSFRPTYNMAVNLVAQVGRERARDVLETSFAQFQADRGVVGLAKQAQAHAEALEGYAQAMTCDRGDFGEYARLRRAIATREADLSKSAQRARRAQIVADFENLRVGDVVELPTGRRAGYVVVLDPGKDGGFDGPRPTVLTEDKHVKKLTVADAPSGIRTVGTVRIPRTFNPRVPAARRDLASSLRNALGAFVDTPGAPSRGKAPTVRSAAADDKELSRLRAALRAHPCHDCPEREDHARWSERWAKLKKEHDALVRRVEGRTGSIARVFDRICDILTGLGYLEVDPHPAGGGELVDAPTNGTPAATARPRPGRTPAPDVRATDAGQWLRRLYAENDLLLAECLRRGVWDDLDPAGLAAVVSTLVFSARRDEAGEPYVPGGPQGRLARALDATVVVWSEVDDLEETHHIDATGTLDLGIVAAVHRWASGRSLDAVLRGSELAAGDFVRWCKQIIDVLDQLATAAPTPAMRKTAVRAIEAVRRGVVAYSSV</sequence>
<gene>
    <name evidence="8" type="ORF">EQW73_13580</name>
    <name evidence="9" type="ORF">EQW78_07000</name>
</gene>
<feature type="region of interest" description="Disordered" evidence="5">
    <location>
        <begin position="822"/>
        <end position="844"/>
    </location>
</feature>
<keyword evidence="1" id="KW-0547">Nucleotide-binding</keyword>
<dbReference type="OrthoDB" id="3229913at2"/>
<comment type="caution">
    <text evidence="9">The sequence shown here is derived from an EMBL/GenBank/DDBJ whole genome shotgun (WGS) entry which is preliminary data.</text>
</comment>
<dbReference type="InterPro" id="IPR011545">
    <property type="entry name" value="DEAD/DEAH_box_helicase_dom"/>
</dbReference>
<evidence type="ECO:0000256" key="5">
    <source>
        <dbReference type="SAM" id="MobiDB-lite"/>
    </source>
</evidence>
<dbReference type="InterPro" id="IPR012961">
    <property type="entry name" value="Ski2/MTR4_C"/>
</dbReference>
<dbReference type="EMBL" id="SDJR01000008">
    <property type="protein sequence ID" value="RXR24852.1"/>
    <property type="molecule type" value="Genomic_DNA"/>
</dbReference>
<feature type="compositionally biased region" description="Gly residues" evidence="5">
    <location>
        <begin position="314"/>
        <end position="328"/>
    </location>
</feature>
<keyword evidence="2" id="KW-0378">Hydrolase</keyword>
<evidence type="ECO:0000259" key="6">
    <source>
        <dbReference type="PROSITE" id="PS51192"/>
    </source>
</evidence>
<dbReference type="Gene3D" id="3.40.50.300">
    <property type="entry name" value="P-loop containing nucleotide triphosphate hydrolases"/>
    <property type="match status" value="2"/>
</dbReference>
<evidence type="ECO:0000313" key="11">
    <source>
        <dbReference type="Proteomes" id="UP000290517"/>
    </source>
</evidence>
<keyword evidence="11" id="KW-1185">Reference proteome</keyword>
<name>A0A4Q1KZY3_9CELL</name>
<dbReference type="PANTHER" id="PTHR12131:SF1">
    <property type="entry name" value="ATP-DEPENDENT RNA HELICASE SUPV3L1, MITOCHONDRIAL-RELATED"/>
    <property type="match status" value="1"/>
</dbReference>
<dbReference type="InterPro" id="IPR058621">
    <property type="entry name" value="SH3_HelY"/>
</dbReference>
<reference evidence="10 11" key="1">
    <citation type="submission" date="2019-01" db="EMBL/GenBank/DDBJ databases">
        <title>Oerskovia turbata Genome sequencing and assembly.</title>
        <authorList>
            <person name="Dou T."/>
        </authorList>
    </citation>
    <scope>NUCLEOTIDE SEQUENCE [LARGE SCALE GENOMIC DNA]</scope>
    <source>
        <strain evidence="9 10">JCM12123</strain>
        <strain evidence="8 11">JCM3160</strain>
    </source>
</reference>
<feature type="compositionally biased region" description="Basic and acidic residues" evidence="5">
    <location>
        <begin position="292"/>
        <end position="309"/>
    </location>
</feature>
<evidence type="ECO:0000256" key="2">
    <source>
        <dbReference type="ARBA" id="ARBA00022801"/>
    </source>
</evidence>
<feature type="compositionally biased region" description="Low complexity" evidence="5">
    <location>
        <begin position="822"/>
        <end position="841"/>
    </location>
</feature>
<feature type="region of interest" description="Disordered" evidence="5">
    <location>
        <begin position="292"/>
        <end position="333"/>
    </location>
</feature>
<proteinExistence type="predicted"/>
<dbReference type="SUPFAM" id="SSF52540">
    <property type="entry name" value="P-loop containing nucleoside triphosphate hydrolases"/>
    <property type="match status" value="1"/>
</dbReference>
<feature type="compositionally biased region" description="Low complexity" evidence="5">
    <location>
        <begin position="7"/>
        <end position="26"/>
    </location>
</feature>
<feature type="region of interest" description="Disordered" evidence="5">
    <location>
        <begin position="1"/>
        <end position="30"/>
    </location>
</feature>
<evidence type="ECO:0000313" key="9">
    <source>
        <dbReference type="EMBL" id="RXR34944.1"/>
    </source>
</evidence>
<dbReference type="Gene3D" id="1.10.3380.30">
    <property type="match status" value="1"/>
</dbReference>
<dbReference type="Pfam" id="PF26090">
    <property type="entry name" value="SH3_HelY"/>
    <property type="match status" value="1"/>
</dbReference>
<keyword evidence="4" id="KW-0067">ATP-binding</keyword>
<evidence type="ECO:0000256" key="1">
    <source>
        <dbReference type="ARBA" id="ARBA00022741"/>
    </source>
</evidence>
<dbReference type="GO" id="GO:0005524">
    <property type="term" value="F:ATP binding"/>
    <property type="evidence" value="ECO:0007669"/>
    <property type="project" value="UniProtKB-KW"/>
</dbReference>
<evidence type="ECO:0000313" key="8">
    <source>
        <dbReference type="EMBL" id="RXR24852.1"/>
    </source>
</evidence>
<evidence type="ECO:0000256" key="4">
    <source>
        <dbReference type="ARBA" id="ARBA00022840"/>
    </source>
</evidence>
<dbReference type="GO" id="GO:0003676">
    <property type="term" value="F:nucleic acid binding"/>
    <property type="evidence" value="ECO:0007669"/>
    <property type="project" value="InterPro"/>
</dbReference>
<evidence type="ECO:0000313" key="10">
    <source>
        <dbReference type="Proteomes" id="UP000289805"/>
    </source>
</evidence>
<evidence type="ECO:0000259" key="7">
    <source>
        <dbReference type="PROSITE" id="PS51194"/>
    </source>
</evidence>
<dbReference type="EMBL" id="SDJQ01000009">
    <property type="protein sequence ID" value="RXR34944.1"/>
    <property type="molecule type" value="Genomic_DNA"/>
</dbReference>
<dbReference type="Proteomes" id="UP000289805">
    <property type="component" value="Unassembled WGS sequence"/>
</dbReference>
<dbReference type="Pfam" id="PF00271">
    <property type="entry name" value="Helicase_C"/>
    <property type="match status" value="1"/>
</dbReference>
<dbReference type="Proteomes" id="UP000290517">
    <property type="component" value="Unassembled WGS sequence"/>
</dbReference>
<dbReference type="RefSeq" id="WP_030151328.1">
    <property type="nucleotide sequence ID" value="NZ_JOFV01000007.1"/>
</dbReference>
<dbReference type="GO" id="GO:0070478">
    <property type="term" value="P:nuclear-transcribed mRNA catabolic process, 3'-5' exonucleolytic nonsense-mediated decay"/>
    <property type="evidence" value="ECO:0007669"/>
    <property type="project" value="TreeGrafter"/>
</dbReference>
<dbReference type="InterPro" id="IPR027417">
    <property type="entry name" value="P-loop_NTPase"/>
</dbReference>
<feature type="domain" description="Helicase C-terminal" evidence="7">
    <location>
        <begin position="338"/>
        <end position="539"/>
    </location>
</feature>
<dbReference type="PROSITE" id="PS51192">
    <property type="entry name" value="HELICASE_ATP_BIND_1"/>
    <property type="match status" value="1"/>
</dbReference>
<protein>
    <submittedName>
        <fullName evidence="9">DEAD/DEAH box helicase</fullName>
    </submittedName>
</protein>
<dbReference type="SMART" id="SM00487">
    <property type="entry name" value="DEXDc"/>
    <property type="match status" value="1"/>
</dbReference>
<accession>A0A4Q1KZY3</accession>
<dbReference type="InterPro" id="IPR050699">
    <property type="entry name" value="RNA-DNA_Helicase"/>
</dbReference>
<dbReference type="SMART" id="SM00490">
    <property type="entry name" value="HELICc"/>
    <property type="match status" value="1"/>
</dbReference>
<dbReference type="AlphaFoldDB" id="A0A4Q1KZY3"/>
<evidence type="ECO:0000256" key="3">
    <source>
        <dbReference type="ARBA" id="ARBA00022806"/>
    </source>
</evidence>
<dbReference type="Pfam" id="PF08148">
    <property type="entry name" value="DSHCT"/>
    <property type="match status" value="1"/>
</dbReference>
<dbReference type="GO" id="GO:0004386">
    <property type="term" value="F:helicase activity"/>
    <property type="evidence" value="ECO:0007669"/>
    <property type="project" value="UniProtKB-KW"/>
</dbReference>
<dbReference type="GO" id="GO:0016787">
    <property type="term" value="F:hydrolase activity"/>
    <property type="evidence" value="ECO:0007669"/>
    <property type="project" value="UniProtKB-KW"/>
</dbReference>
<dbReference type="STRING" id="1713.GCA_000718325_01806"/>
<dbReference type="Pfam" id="PF00270">
    <property type="entry name" value="DEAD"/>
    <property type="match status" value="1"/>
</dbReference>
<dbReference type="InterPro" id="IPR001650">
    <property type="entry name" value="Helicase_C-like"/>
</dbReference>